<dbReference type="Pfam" id="PF04095">
    <property type="entry name" value="NAPRTase"/>
    <property type="match status" value="1"/>
</dbReference>
<dbReference type="InterPro" id="IPR006405">
    <property type="entry name" value="Nic_PRibTrfase_pncB"/>
</dbReference>
<dbReference type="GO" id="GO:0016757">
    <property type="term" value="F:glycosyltransferase activity"/>
    <property type="evidence" value="ECO:0007669"/>
    <property type="project" value="UniProtKB-KW"/>
</dbReference>
<feature type="domain" description="Nicotinate/nicotinamide phosphoribosyltransferase" evidence="10">
    <location>
        <begin position="137"/>
        <end position="331"/>
    </location>
</feature>
<organism evidence="12 13">
    <name type="scientific">Ferrithrix thermotolerans DSM 19514</name>
    <dbReference type="NCBI Taxonomy" id="1121881"/>
    <lineage>
        <taxon>Bacteria</taxon>
        <taxon>Bacillati</taxon>
        <taxon>Actinomycetota</taxon>
        <taxon>Acidimicrobiia</taxon>
        <taxon>Acidimicrobiales</taxon>
        <taxon>Acidimicrobiaceae</taxon>
        <taxon>Ferrithrix</taxon>
    </lineage>
</organism>
<dbReference type="GO" id="GO:0005829">
    <property type="term" value="C:cytosol"/>
    <property type="evidence" value="ECO:0007669"/>
    <property type="project" value="TreeGrafter"/>
</dbReference>
<keyword evidence="12" id="KW-0328">Glycosyltransferase</keyword>
<evidence type="ECO:0000256" key="9">
    <source>
        <dbReference type="RuleBase" id="RU365100"/>
    </source>
</evidence>
<dbReference type="PANTHER" id="PTHR11098:SF8">
    <property type="entry name" value="NICOTINATE PHOSPHORIBOSYLTRANSFERASE PNCB1"/>
    <property type="match status" value="1"/>
</dbReference>
<dbReference type="UniPathway" id="UPA00253">
    <property type="reaction ID" value="UER00457"/>
</dbReference>
<dbReference type="Pfam" id="PF17767">
    <property type="entry name" value="NAPRTase_N"/>
    <property type="match status" value="1"/>
</dbReference>
<gene>
    <name evidence="12" type="ORF">SAMN02745225_01419</name>
</gene>
<dbReference type="InterPro" id="IPR041525">
    <property type="entry name" value="N/Namide_PRibTrfase"/>
</dbReference>
<dbReference type="GO" id="GO:0004516">
    <property type="term" value="F:nicotinate phosphoribosyltransferase activity"/>
    <property type="evidence" value="ECO:0007669"/>
    <property type="project" value="UniProtKB-UniRule"/>
</dbReference>
<comment type="catalytic activity">
    <reaction evidence="8 9">
        <text>5-phospho-alpha-D-ribose 1-diphosphate + nicotinate + ATP + H2O = nicotinate beta-D-ribonucleotide + ADP + phosphate + diphosphate</text>
        <dbReference type="Rhea" id="RHEA:36163"/>
        <dbReference type="ChEBI" id="CHEBI:15377"/>
        <dbReference type="ChEBI" id="CHEBI:30616"/>
        <dbReference type="ChEBI" id="CHEBI:32544"/>
        <dbReference type="ChEBI" id="CHEBI:33019"/>
        <dbReference type="ChEBI" id="CHEBI:43474"/>
        <dbReference type="ChEBI" id="CHEBI:57502"/>
        <dbReference type="ChEBI" id="CHEBI:58017"/>
        <dbReference type="ChEBI" id="CHEBI:456216"/>
        <dbReference type="EC" id="6.3.4.21"/>
    </reaction>
</comment>
<comment type="similarity">
    <text evidence="2 9">Belongs to the NAPRTase family.</text>
</comment>
<keyword evidence="5 9" id="KW-0436">Ligase</keyword>
<dbReference type="EMBL" id="FQUL01000019">
    <property type="protein sequence ID" value="SHE72082.1"/>
    <property type="molecule type" value="Genomic_DNA"/>
</dbReference>
<evidence type="ECO:0000256" key="4">
    <source>
        <dbReference type="ARBA" id="ARBA00022553"/>
    </source>
</evidence>
<dbReference type="SUPFAM" id="SSF51690">
    <property type="entry name" value="Nicotinate/Quinolinate PRTase C-terminal domain-like"/>
    <property type="match status" value="1"/>
</dbReference>
<feature type="domain" description="Nicotinate phosphoribosyltransferase N-terminal" evidence="11">
    <location>
        <begin position="1"/>
        <end position="116"/>
    </location>
</feature>
<keyword evidence="13" id="KW-1185">Reference proteome</keyword>
<sequence length="419" mass="45491">MLEAALRSGVAHRASCFEVYARTLPPSRSYGVVSGTLALPAAIESFKFKDAQLRFLESNTPLTKDTLDYLANFRFSGSIWGYRDGEVYFPNSPVLRVEAKFAEALILETLILSTLNFETAVASAASRMVQVSRGKSLIEMGSRRTAVESAVLAARAAYISGFDATSNLEAGRRYGIPTQGTVGHALILAHDNELEAFRAQQRVYGAETTVLVDTYDIYQGIENAVSIFGPGLRAIRIDSGDLKYEAERAKQRLVSLGAKNTKIVLSGDLDEYALSDLSGTCADAFGVGTRLVSGSGYPSANFVYKLVAIDGGSGYRAVAKTSPSKSSKGGVKDAIRRYDDNGILRGEFIIDPHQRGPRGWSPADQVQIPIITEGKDAVRPTPVSRLRQRHLELINMLPEQVRTELQPEGPYTTAVALQN</sequence>
<evidence type="ECO:0000259" key="11">
    <source>
        <dbReference type="Pfam" id="PF17767"/>
    </source>
</evidence>
<evidence type="ECO:0000313" key="12">
    <source>
        <dbReference type="EMBL" id="SHE72082.1"/>
    </source>
</evidence>
<evidence type="ECO:0000313" key="13">
    <source>
        <dbReference type="Proteomes" id="UP000184295"/>
    </source>
</evidence>
<evidence type="ECO:0000256" key="1">
    <source>
        <dbReference type="ARBA" id="ARBA00004952"/>
    </source>
</evidence>
<protein>
    <recommendedName>
        <fullName evidence="3 9">Nicotinate phosphoribosyltransferase</fullName>
        <ecNumber evidence="3 9">6.3.4.21</ecNumber>
    </recommendedName>
</protein>
<comment type="pathway">
    <text evidence="1 9">Cofactor biosynthesis; NAD(+) biosynthesis; nicotinate D-ribonucleotide from nicotinate: step 1/1.</text>
</comment>
<accession>A0A1M4VTE3</accession>
<dbReference type="Gene3D" id="3.20.20.70">
    <property type="entry name" value="Aldolase class I"/>
    <property type="match status" value="1"/>
</dbReference>
<dbReference type="AlphaFoldDB" id="A0A1M4VTE3"/>
<evidence type="ECO:0000256" key="7">
    <source>
        <dbReference type="ARBA" id="ARBA00022679"/>
    </source>
</evidence>
<proteinExistence type="inferred from homology"/>
<dbReference type="GO" id="GO:0034355">
    <property type="term" value="P:NAD+ biosynthetic process via the salvage pathway"/>
    <property type="evidence" value="ECO:0007669"/>
    <property type="project" value="TreeGrafter"/>
</dbReference>
<dbReference type="Gene3D" id="3.20.140.10">
    <property type="entry name" value="nicotinate phosphoribosyltransferase"/>
    <property type="match status" value="1"/>
</dbReference>
<dbReference type="NCBIfam" id="TIGR01513">
    <property type="entry name" value="NAPRTase_put"/>
    <property type="match status" value="1"/>
</dbReference>
<evidence type="ECO:0000256" key="5">
    <source>
        <dbReference type="ARBA" id="ARBA00022598"/>
    </source>
</evidence>
<evidence type="ECO:0000256" key="6">
    <source>
        <dbReference type="ARBA" id="ARBA00022642"/>
    </source>
</evidence>
<dbReference type="InterPro" id="IPR040727">
    <property type="entry name" value="NAPRTase_N"/>
</dbReference>
<name>A0A1M4VTE3_9ACTN</name>
<evidence type="ECO:0000259" key="10">
    <source>
        <dbReference type="Pfam" id="PF04095"/>
    </source>
</evidence>
<keyword evidence="4" id="KW-0597">Phosphoprotein</keyword>
<dbReference type="OrthoDB" id="9770610at2"/>
<dbReference type="PANTHER" id="PTHR11098">
    <property type="entry name" value="NICOTINATE PHOSPHORIBOSYLTRANSFERASE"/>
    <property type="match status" value="1"/>
</dbReference>
<dbReference type="InterPro" id="IPR007229">
    <property type="entry name" value="Nic_PRibTrfase-Fam"/>
</dbReference>
<dbReference type="InterPro" id="IPR036068">
    <property type="entry name" value="Nicotinate_pribotase-like_C"/>
</dbReference>
<dbReference type="STRING" id="1121881.SAMN02745225_01419"/>
<dbReference type="Proteomes" id="UP000184295">
    <property type="component" value="Unassembled WGS sequence"/>
</dbReference>
<comment type="function">
    <text evidence="9">Catalyzes the first step in the biosynthesis of NAD from nicotinic acid, the ATP-dependent synthesis of beta-nicotinate D-ribonucleotide from nicotinate and 5-phospho-D-ribose 1-phosphate.</text>
</comment>
<comment type="PTM">
    <text evidence="9">Transiently phosphorylated on a His residue during the reaction cycle. Phosphorylation strongly increases the affinity for substrates and increases the rate of nicotinate D-ribonucleotide production. Dephosphorylation regenerates the low-affinity form of the enzyme, leading to product release.</text>
</comment>
<evidence type="ECO:0000256" key="2">
    <source>
        <dbReference type="ARBA" id="ARBA00010897"/>
    </source>
</evidence>
<evidence type="ECO:0000256" key="3">
    <source>
        <dbReference type="ARBA" id="ARBA00013236"/>
    </source>
</evidence>
<keyword evidence="7 9" id="KW-0808">Transferase</keyword>
<dbReference type="InterPro" id="IPR013785">
    <property type="entry name" value="Aldolase_TIM"/>
</dbReference>
<dbReference type="EC" id="6.3.4.21" evidence="3 9"/>
<reference evidence="13" key="1">
    <citation type="submission" date="2016-11" db="EMBL/GenBank/DDBJ databases">
        <authorList>
            <person name="Varghese N."/>
            <person name="Submissions S."/>
        </authorList>
    </citation>
    <scope>NUCLEOTIDE SEQUENCE [LARGE SCALE GENOMIC DNA]</scope>
    <source>
        <strain evidence="13">DSM 19514</strain>
    </source>
</reference>
<evidence type="ECO:0000256" key="8">
    <source>
        <dbReference type="ARBA" id="ARBA00048668"/>
    </source>
</evidence>
<dbReference type="PIRSF" id="PIRSF000484">
    <property type="entry name" value="NAPRT"/>
    <property type="match status" value="1"/>
</dbReference>
<keyword evidence="6 9" id="KW-0662">Pyridine nucleotide biosynthesis</keyword>
<dbReference type="SUPFAM" id="SSF54675">
    <property type="entry name" value="Nicotinate/Quinolinate PRTase N-terminal domain-like"/>
    <property type="match status" value="1"/>
</dbReference>